<organism evidence="2 3">
    <name type="scientific">Leifsonia aquatica</name>
    <name type="common">Corynebacterium aquaticum</name>
    <dbReference type="NCBI Taxonomy" id="144185"/>
    <lineage>
        <taxon>Bacteria</taxon>
        <taxon>Bacillati</taxon>
        <taxon>Actinomycetota</taxon>
        <taxon>Actinomycetes</taxon>
        <taxon>Micrococcales</taxon>
        <taxon>Microbacteriaceae</taxon>
        <taxon>Leifsonia</taxon>
    </lineage>
</organism>
<dbReference type="EMBL" id="JACHVP010000001">
    <property type="protein sequence ID" value="MBB2966598.1"/>
    <property type="molecule type" value="Genomic_DNA"/>
</dbReference>
<feature type="domain" description="N-acetyltransferase" evidence="1">
    <location>
        <begin position="16"/>
        <end position="191"/>
    </location>
</feature>
<dbReference type="SUPFAM" id="SSF55729">
    <property type="entry name" value="Acyl-CoA N-acyltransferases (Nat)"/>
    <property type="match status" value="1"/>
</dbReference>
<dbReference type="PROSITE" id="PS51186">
    <property type="entry name" value="GNAT"/>
    <property type="match status" value="1"/>
</dbReference>
<evidence type="ECO:0000313" key="3">
    <source>
        <dbReference type="Proteomes" id="UP000538196"/>
    </source>
</evidence>
<dbReference type="RefSeq" id="WP_021757728.1">
    <property type="nucleotide sequence ID" value="NZ_JACHVP010000001.1"/>
</dbReference>
<dbReference type="InterPro" id="IPR000182">
    <property type="entry name" value="GNAT_dom"/>
</dbReference>
<dbReference type="Pfam" id="PF00583">
    <property type="entry name" value="Acetyltransf_1"/>
    <property type="match status" value="1"/>
</dbReference>
<comment type="caution">
    <text evidence="2">The sequence shown here is derived from an EMBL/GenBank/DDBJ whole genome shotgun (WGS) entry which is preliminary data.</text>
</comment>
<dbReference type="InterPro" id="IPR016181">
    <property type="entry name" value="Acyl_CoA_acyltransferase"/>
</dbReference>
<dbReference type="AlphaFoldDB" id="A0A7W4UUQ6"/>
<dbReference type="CDD" id="cd04301">
    <property type="entry name" value="NAT_SF"/>
    <property type="match status" value="1"/>
</dbReference>
<sequence length="194" mass="21448">MVDEVVIRSVDADTWDDIRTVFGTVGDPSGCWCQWFKLPRSAWDGGTRDDRAALLHEQVEHGSPGVLAFLDGEPVGWAAVEPYSAYPALGRSPITRRRDDDPADPWAVTCFVVRPEYRRRGIARELLAGAVAHARDRGATVLEGYPVDPEQRPSLSAAERYHGTVALFRDGGFEVVRRPSATRAIMRRGLSSTE</sequence>
<dbReference type="Proteomes" id="UP000538196">
    <property type="component" value="Unassembled WGS sequence"/>
</dbReference>
<evidence type="ECO:0000313" key="2">
    <source>
        <dbReference type="EMBL" id="MBB2966598.1"/>
    </source>
</evidence>
<protein>
    <submittedName>
        <fullName evidence="2">GNAT superfamily N-acetyltransferase</fullName>
    </submittedName>
</protein>
<name>A0A7W4UUQ6_LEIAQ</name>
<proteinExistence type="predicted"/>
<gene>
    <name evidence="2" type="ORF">FHX33_001330</name>
</gene>
<reference evidence="2 3" key="1">
    <citation type="submission" date="2020-08" db="EMBL/GenBank/DDBJ databases">
        <title>Sequencing the genomes of 1000 actinobacteria strains.</title>
        <authorList>
            <person name="Klenk H.-P."/>
        </authorList>
    </citation>
    <scope>NUCLEOTIDE SEQUENCE [LARGE SCALE GENOMIC DNA]</scope>
    <source>
        <strain evidence="2 3">DSM 20146</strain>
    </source>
</reference>
<accession>A0A7W4UUQ6</accession>
<keyword evidence="3" id="KW-1185">Reference proteome</keyword>
<dbReference type="Gene3D" id="3.40.630.30">
    <property type="match status" value="1"/>
</dbReference>
<keyword evidence="2" id="KW-0808">Transferase</keyword>
<dbReference type="GO" id="GO:0016747">
    <property type="term" value="F:acyltransferase activity, transferring groups other than amino-acyl groups"/>
    <property type="evidence" value="ECO:0007669"/>
    <property type="project" value="InterPro"/>
</dbReference>
<evidence type="ECO:0000259" key="1">
    <source>
        <dbReference type="PROSITE" id="PS51186"/>
    </source>
</evidence>